<dbReference type="InterPro" id="IPR025110">
    <property type="entry name" value="AMP-bd_C"/>
</dbReference>
<dbReference type="RefSeq" id="WP_179725018.1">
    <property type="nucleotide sequence ID" value="NZ_BAABEF010000001.1"/>
</dbReference>
<dbReference type="GO" id="GO:0031956">
    <property type="term" value="F:medium-chain fatty acid-CoA ligase activity"/>
    <property type="evidence" value="ECO:0007669"/>
    <property type="project" value="TreeGrafter"/>
</dbReference>
<sequence>MTTREEAVARLTAPGAPYEIRVEDVRGEDLEVYARRQHSLRELLEASRAFGDAEYLVTRERRISFAQHHDEVAALAHVLRTEHGVGKGDRVALCAANCPEWIVGFWAAVSLGAVAVGMNSMWARPELAHGMELTTPKVLIADAARARMADGMGVPVLTVEEDLPRIAAAHRGAALPEPDGEIAEDDPAVILFTSGTTGRAKGATHSHRNVIAAVWFHLLNDAIAAETGFPQVDRRFLLVTPLFHIAALHNLAVVRLVVGDTAVLHLGRFDIEQVLRLVESERVTNWGAMPTMLSRIVELGDRLADFDLSSLRSISVGSAPSSPELKEALRKALPGAGRSLGTTYGLTESSTAATLALAAELAADPSTVGRTVPTMQVEIRDTAGRPVPDGVEGEIHLRGAQMMLGYWGNPEATAASTAPHGWFRTGDLGHLADGQLHIASRRSDLILRGGENVYPAEVEDRIVAHPAVRECIVMGIPDPDYGQGVAAVVVLHPGAQVSQEELCAHTLAGLARYKVPTRWQITLEELPRNATGKVNRRDVRLV</sequence>
<dbReference type="PROSITE" id="PS00455">
    <property type="entry name" value="AMP_BINDING"/>
    <property type="match status" value="1"/>
</dbReference>
<keyword evidence="4" id="KW-1185">Reference proteome</keyword>
<dbReference type="Proteomes" id="UP000582231">
    <property type="component" value="Unassembled WGS sequence"/>
</dbReference>
<feature type="domain" description="AMP-binding enzyme C-terminal" evidence="2">
    <location>
        <begin position="457"/>
        <end position="533"/>
    </location>
</feature>
<dbReference type="EMBL" id="JACCBF010000001">
    <property type="protein sequence ID" value="NYD28821.1"/>
    <property type="molecule type" value="Genomic_DNA"/>
</dbReference>
<organism evidence="3 4">
    <name type="scientific">Nocardioides kongjuensis</name>
    <dbReference type="NCBI Taxonomy" id="349522"/>
    <lineage>
        <taxon>Bacteria</taxon>
        <taxon>Bacillati</taxon>
        <taxon>Actinomycetota</taxon>
        <taxon>Actinomycetes</taxon>
        <taxon>Propionibacteriales</taxon>
        <taxon>Nocardioidaceae</taxon>
        <taxon>Nocardioides</taxon>
    </lineage>
</organism>
<reference evidence="3 4" key="1">
    <citation type="submission" date="2020-07" db="EMBL/GenBank/DDBJ databases">
        <title>Sequencing the genomes of 1000 actinobacteria strains.</title>
        <authorList>
            <person name="Klenk H.-P."/>
        </authorList>
    </citation>
    <scope>NUCLEOTIDE SEQUENCE [LARGE SCALE GENOMIC DNA]</scope>
    <source>
        <strain evidence="3 4">DSM 19082</strain>
    </source>
</reference>
<evidence type="ECO:0000313" key="4">
    <source>
        <dbReference type="Proteomes" id="UP000582231"/>
    </source>
</evidence>
<keyword evidence="3" id="KW-0436">Ligase</keyword>
<accession>A0A852R5F1</accession>
<dbReference type="PANTHER" id="PTHR43201">
    <property type="entry name" value="ACYL-COA SYNTHETASE"/>
    <property type="match status" value="1"/>
</dbReference>
<dbReference type="InterPro" id="IPR045851">
    <property type="entry name" value="AMP-bd_C_sf"/>
</dbReference>
<dbReference type="Gene3D" id="3.40.50.12780">
    <property type="entry name" value="N-terminal domain of ligase-like"/>
    <property type="match status" value="1"/>
</dbReference>
<comment type="caution">
    <text evidence="3">The sequence shown here is derived from an EMBL/GenBank/DDBJ whole genome shotgun (WGS) entry which is preliminary data.</text>
</comment>
<protein>
    <submittedName>
        <fullName evidence="3">Acyl-CoA synthetase (AMP-forming)/AMP-acid ligase II</fullName>
    </submittedName>
</protein>
<dbReference type="AlphaFoldDB" id="A0A852R5F1"/>
<name>A0A852R5F1_9ACTN</name>
<dbReference type="GO" id="GO:0006631">
    <property type="term" value="P:fatty acid metabolic process"/>
    <property type="evidence" value="ECO:0007669"/>
    <property type="project" value="TreeGrafter"/>
</dbReference>
<dbReference type="SUPFAM" id="SSF56801">
    <property type="entry name" value="Acetyl-CoA synthetase-like"/>
    <property type="match status" value="1"/>
</dbReference>
<dbReference type="Pfam" id="PF13193">
    <property type="entry name" value="AMP-binding_C"/>
    <property type="match status" value="1"/>
</dbReference>
<gene>
    <name evidence="3" type="ORF">BJ958_000367</name>
</gene>
<dbReference type="Gene3D" id="3.30.300.30">
    <property type="match status" value="1"/>
</dbReference>
<proteinExistence type="predicted"/>
<dbReference type="InterPro" id="IPR020845">
    <property type="entry name" value="AMP-binding_CS"/>
</dbReference>
<dbReference type="Pfam" id="PF00501">
    <property type="entry name" value="AMP-binding"/>
    <property type="match status" value="1"/>
</dbReference>
<dbReference type="InterPro" id="IPR042099">
    <property type="entry name" value="ANL_N_sf"/>
</dbReference>
<feature type="domain" description="AMP-dependent synthetase/ligase" evidence="1">
    <location>
        <begin position="46"/>
        <end position="407"/>
    </location>
</feature>
<evidence type="ECO:0000313" key="3">
    <source>
        <dbReference type="EMBL" id="NYD28821.1"/>
    </source>
</evidence>
<evidence type="ECO:0000259" key="1">
    <source>
        <dbReference type="Pfam" id="PF00501"/>
    </source>
</evidence>
<dbReference type="InterPro" id="IPR000873">
    <property type="entry name" value="AMP-dep_synth/lig_dom"/>
</dbReference>
<dbReference type="PANTHER" id="PTHR43201:SF32">
    <property type="entry name" value="2-SUCCINYLBENZOATE--COA LIGASE, CHLOROPLASTIC_PEROXISOMAL"/>
    <property type="match status" value="1"/>
</dbReference>
<evidence type="ECO:0000259" key="2">
    <source>
        <dbReference type="Pfam" id="PF13193"/>
    </source>
</evidence>